<evidence type="ECO:0000256" key="1">
    <source>
        <dbReference type="ARBA" id="ARBA00006295"/>
    </source>
</evidence>
<dbReference type="PANTHER" id="PTHR33375">
    <property type="entry name" value="CHROMOSOME-PARTITIONING PROTEIN PARB-RELATED"/>
    <property type="match status" value="1"/>
</dbReference>
<dbReference type="AlphaFoldDB" id="A0A6N7PGU0"/>
<feature type="compositionally biased region" description="Low complexity" evidence="4">
    <location>
        <begin position="14"/>
        <end position="23"/>
    </location>
</feature>
<dbReference type="InterPro" id="IPR004437">
    <property type="entry name" value="ParB/RepB/Spo0J"/>
</dbReference>
<dbReference type="InterPro" id="IPR036086">
    <property type="entry name" value="ParB/Sulfiredoxin_sf"/>
</dbReference>
<dbReference type="PANTHER" id="PTHR33375:SF1">
    <property type="entry name" value="CHROMOSOME-PARTITIONING PROTEIN PARB-RELATED"/>
    <property type="match status" value="1"/>
</dbReference>
<keyword evidence="7" id="KW-1185">Reference proteome</keyword>
<feature type="compositionally biased region" description="Basic and acidic residues" evidence="4">
    <location>
        <begin position="229"/>
        <end position="241"/>
    </location>
</feature>
<feature type="domain" description="ParB-like N-terminal" evidence="5">
    <location>
        <begin position="40"/>
        <end position="132"/>
    </location>
</feature>
<protein>
    <submittedName>
        <fullName evidence="6">ParB/RepB/Spo0J family partition protein</fullName>
    </submittedName>
</protein>
<evidence type="ECO:0000313" key="6">
    <source>
        <dbReference type="EMBL" id="MRG91273.1"/>
    </source>
</evidence>
<dbReference type="FunFam" id="3.90.1530.30:FF:000001">
    <property type="entry name" value="Chromosome partitioning protein ParB"/>
    <property type="match status" value="1"/>
</dbReference>
<keyword evidence="3" id="KW-0238">DNA-binding</keyword>
<dbReference type="SMART" id="SM00470">
    <property type="entry name" value="ParB"/>
    <property type="match status" value="1"/>
</dbReference>
<dbReference type="EMBL" id="WJIE01000001">
    <property type="protein sequence ID" value="MRG91273.1"/>
    <property type="molecule type" value="Genomic_DNA"/>
</dbReference>
<proteinExistence type="inferred from homology"/>
<dbReference type="Pfam" id="PF23552">
    <property type="entry name" value="ParB_C"/>
    <property type="match status" value="1"/>
</dbReference>
<dbReference type="SUPFAM" id="SSF110849">
    <property type="entry name" value="ParB/Sulfiredoxin"/>
    <property type="match status" value="1"/>
</dbReference>
<gene>
    <name evidence="6" type="ORF">GF068_04955</name>
</gene>
<dbReference type="Pfam" id="PF02195">
    <property type="entry name" value="ParB_N"/>
    <property type="match status" value="1"/>
</dbReference>
<dbReference type="SUPFAM" id="SSF109709">
    <property type="entry name" value="KorB DNA-binding domain-like"/>
    <property type="match status" value="1"/>
</dbReference>
<sequence>MSTDPKNAPRRALGRGLDALLPAAAPPSPSGASYGDKSVFTCPIERIGPQPGQPRQHFDDEALEELAASIREHGILEPIVVRRAQAGADKYEIIAGERRWRAAQRAGLKDVLVVVKDVSPKDAFELALVENVQREDLNPIELAEAFDRLLREHGYTQESLAERVGKNRTTVTNSLRLLKLPARVRSMVIGGDLSEGHARALLGAPDDKAMEEIADKAVRGRLPVRKVEELVRSTRGPKDGGGKGPKAEGPAAKSPGLKDLEARLMRKLGAKVEVRDKDGKGEIVVAYGSLDELDRILAQLGA</sequence>
<dbReference type="GO" id="GO:0003677">
    <property type="term" value="F:DNA binding"/>
    <property type="evidence" value="ECO:0007669"/>
    <property type="project" value="UniProtKB-KW"/>
</dbReference>
<reference evidence="6 7" key="1">
    <citation type="submission" date="2019-10" db="EMBL/GenBank/DDBJ databases">
        <title>A soil myxobacterium in the family Polyangiaceae.</title>
        <authorList>
            <person name="Li Y."/>
            <person name="Wang J."/>
        </authorList>
    </citation>
    <scope>NUCLEOTIDE SEQUENCE [LARGE SCALE GENOMIC DNA]</scope>
    <source>
        <strain evidence="6 7">DSM 14734</strain>
    </source>
</reference>
<keyword evidence="2" id="KW-0159">Chromosome partition</keyword>
<dbReference type="InterPro" id="IPR041468">
    <property type="entry name" value="HTH_ParB/Spo0J"/>
</dbReference>
<comment type="similarity">
    <text evidence="1">Belongs to the ParB family.</text>
</comment>
<evidence type="ECO:0000256" key="2">
    <source>
        <dbReference type="ARBA" id="ARBA00022829"/>
    </source>
</evidence>
<name>A0A6N7PGU0_9BACT</name>
<dbReference type="Pfam" id="PF17762">
    <property type="entry name" value="HTH_ParB"/>
    <property type="match status" value="1"/>
</dbReference>
<dbReference type="RefSeq" id="WP_153818085.1">
    <property type="nucleotide sequence ID" value="NZ_WJIE01000001.1"/>
</dbReference>
<dbReference type="GO" id="GO:0045881">
    <property type="term" value="P:positive regulation of sporulation resulting in formation of a cellular spore"/>
    <property type="evidence" value="ECO:0007669"/>
    <property type="project" value="TreeGrafter"/>
</dbReference>
<dbReference type="Gene3D" id="1.10.10.2830">
    <property type="match status" value="1"/>
</dbReference>
<dbReference type="NCBIfam" id="TIGR00180">
    <property type="entry name" value="parB_part"/>
    <property type="match status" value="1"/>
</dbReference>
<feature type="region of interest" description="Disordered" evidence="4">
    <location>
        <begin position="1"/>
        <end position="36"/>
    </location>
</feature>
<dbReference type="InterPro" id="IPR050336">
    <property type="entry name" value="Chromosome_partition/occlusion"/>
</dbReference>
<dbReference type="GO" id="GO:0005694">
    <property type="term" value="C:chromosome"/>
    <property type="evidence" value="ECO:0007669"/>
    <property type="project" value="TreeGrafter"/>
</dbReference>
<dbReference type="GO" id="GO:0007059">
    <property type="term" value="P:chromosome segregation"/>
    <property type="evidence" value="ECO:0007669"/>
    <property type="project" value="UniProtKB-KW"/>
</dbReference>
<comment type="caution">
    <text evidence="6">The sequence shown here is derived from an EMBL/GenBank/DDBJ whole genome shotgun (WGS) entry which is preliminary data.</text>
</comment>
<dbReference type="CDD" id="cd16393">
    <property type="entry name" value="SPO0J_N"/>
    <property type="match status" value="1"/>
</dbReference>
<evidence type="ECO:0000259" key="5">
    <source>
        <dbReference type="SMART" id="SM00470"/>
    </source>
</evidence>
<dbReference type="Gene3D" id="3.90.1530.30">
    <property type="match status" value="1"/>
</dbReference>
<evidence type="ECO:0000256" key="4">
    <source>
        <dbReference type="SAM" id="MobiDB-lite"/>
    </source>
</evidence>
<organism evidence="6 7">
    <name type="scientific">Polyangium spumosum</name>
    <dbReference type="NCBI Taxonomy" id="889282"/>
    <lineage>
        <taxon>Bacteria</taxon>
        <taxon>Pseudomonadati</taxon>
        <taxon>Myxococcota</taxon>
        <taxon>Polyangia</taxon>
        <taxon>Polyangiales</taxon>
        <taxon>Polyangiaceae</taxon>
        <taxon>Polyangium</taxon>
    </lineage>
</organism>
<dbReference type="FunFam" id="1.10.10.2830:FF:000001">
    <property type="entry name" value="Chromosome partitioning protein ParB"/>
    <property type="match status" value="1"/>
</dbReference>
<accession>A0A6N7PGU0</accession>
<dbReference type="InterPro" id="IPR003115">
    <property type="entry name" value="ParB_N"/>
</dbReference>
<evidence type="ECO:0000256" key="3">
    <source>
        <dbReference type="ARBA" id="ARBA00023125"/>
    </source>
</evidence>
<dbReference type="Proteomes" id="UP000440224">
    <property type="component" value="Unassembled WGS sequence"/>
</dbReference>
<dbReference type="InterPro" id="IPR057240">
    <property type="entry name" value="ParB_dimer_C"/>
</dbReference>
<dbReference type="OrthoDB" id="9802051at2"/>
<evidence type="ECO:0000313" key="7">
    <source>
        <dbReference type="Proteomes" id="UP000440224"/>
    </source>
</evidence>
<feature type="region of interest" description="Disordered" evidence="4">
    <location>
        <begin position="229"/>
        <end position="260"/>
    </location>
</feature>